<dbReference type="Proteomes" id="UP000449846">
    <property type="component" value="Unassembled WGS sequence"/>
</dbReference>
<evidence type="ECO:0000256" key="1">
    <source>
        <dbReference type="ARBA" id="ARBA00004651"/>
    </source>
</evidence>
<evidence type="ECO:0000256" key="3">
    <source>
        <dbReference type="ARBA" id="ARBA00022448"/>
    </source>
</evidence>
<sequence>MNARARLIALTRKETRQMLRDRSNLIVGLVLPVVLILLFGFGLSFDVTDVRIAVVIEDSSAATMTAVAGIAGSDYFSPIWTHSMPEAEALIRAGRADAILRVPAEFTRDLLQGEGQLQLILNGVDSNTAQAIETYASGAISTALQHISDRQGDPAATSASVTLVSRIWFNEANDSTWFLVPGLIVLVMTLIGAFLTSLLIAREWERGTLESLFVTPARPIEMVLSKLAPYLVIGAIDLVFCLLAARFVFDVPIRGSLWIIILSSLLYLLVSLALGLVISGVTRNQFAASQMALLTSFMPALMLSGFVFDLRNVPVVVQVISNLLPATHFMGLIKTLFMAGDDWPQILRANATLAAYALVLIAIARRTLTKTLD</sequence>
<dbReference type="PANTHER" id="PTHR30294:SF29">
    <property type="entry name" value="MULTIDRUG ABC TRANSPORTER PERMEASE YBHS-RELATED"/>
    <property type="match status" value="1"/>
</dbReference>
<feature type="transmembrane region" description="Helical" evidence="8">
    <location>
        <begin position="291"/>
        <end position="308"/>
    </location>
</feature>
<dbReference type="GO" id="GO:0140359">
    <property type="term" value="F:ABC-type transporter activity"/>
    <property type="evidence" value="ECO:0007669"/>
    <property type="project" value="InterPro"/>
</dbReference>
<evidence type="ECO:0000313" key="10">
    <source>
        <dbReference type="EMBL" id="MTH62069.1"/>
    </source>
</evidence>
<evidence type="ECO:0000256" key="7">
    <source>
        <dbReference type="ARBA" id="ARBA00023136"/>
    </source>
</evidence>
<dbReference type="OrthoDB" id="9784671at2"/>
<dbReference type="Pfam" id="PF12698">
    <property type="entry name" value="ABC2_membrane_3"/>
    <property type="match status" value="1"/>
</dbReference>
<keyword evidence="11" id="KW-1185">Reference proteome</keyword>
<name>A0A844HSD2_9RHOB</name>
<comment type="subcellular location">
    <subcellularLocation>
        <location evidence="1">Cell membrane</location>
        <topology evidence="1">Multi-pass membrane protein</topology>
    </subcellularLocation>
</comment>
<evidence type="ECO:0000256" key="5">
    <source>
        <dbReference type="ARBA" id="ARBA00022692"/>
    </source>
</evidence>
<keyword evidence="6 8" id="KW-1133">Transmembrane helix</keyword>
<accession>A0A844HSD2</accession>
<dbReference type="Gene3D" id="3.40.1710.10">
    <property type="entry name" value="abc type-2 transporter like domain"/>
    <property type="match status" value="1"/>
</dbReference>
<dbReference type="PANTHER" id="PTHR30294">
    <property type="entry name" value="MEMBRANE COMPONENT OF ABC TRANSPORTER YHHJ-RELATED"/>
    <property type="match status" value="1"/>
</dbReference>
<feature type="transmembrane region" description="Helical" evidence="8">
    <location>
        <begin position="255"/>
        <end position="279"/>
    </location>
</feature>
<dbReference type="PROSITE" id="PS51012">
    <property type="entry name" value="ABC_TM2"/>
    <property type="match status" value="1"/>
</dbReference>
<dbReference type="RefSeq" id="WP_155042020.1">
    <property type="nucleotide sequence ID" value="NZ_JBHGCD010000022.1"/>
</dbReference>
<comment type="caution">
    <text evidence="10">The sequence shown here is derived from an EMBL/GenBank/DDBJ whole genome shotgun (WGS) entry which is preliminary data.</text>
</comment>
<dbReference type="InterPro" id="IPR047817">
    <property type="entry name" value="ABC2_TM_bact-type"/>
</dbReference>
<feature type="transmembrane region" description="Helical" evidence="8">
    <location>
        <begin position="25"/>
        <end position="45"/>
    </location>
</feature>
<organism evidence="10 11">
    <name type="scientific">Paracoccus litorisediminis</name>
    <dbReference type="NCBI Taxonomy" id="2006130"/>
    <lineage>
        <taxon>Bacteria</taxon>
        <taxon>Pseudomonadati</taxon>
        <taxon>Pseudomonadota</taxon>
        <taxon>Alphaproteobacteria</taxon>
        <taxon>Rhodobacterales</taxon>
        <taxon>Paracoccaceae</taxon>
        <taxon>Paracoccus</taxon>
    </lineage>
</organism>
<keyword evidence="5 8" id="KW-0812">Transmembrane</keyword>
<dbReference type="AlphaFoldDB" id="A0A844HSD2"/>
<reference evidence="10 11" key="1">
    <citation type="submission" date="2019-11" db="EMBL/GenBank/DDBJ databases">
        <authorList>
            <person name="Dong K."/>
        </authorList>
    </citation>
    <scope>NUCLEOTIDE SEQUENCE [LARGE SCALE GENOMIC DNA]</scope>
    <source>
        <strain evidence="10 11">NBRC 112902</strain>
    </source>
</reference>
<gene>
    <name evidence="10" type="ORF">GL300_22995</name>
</gene>
<proteinExistence type="inferred from homology"/>
<comment type="similarity">
    <text evidence="2">Belongs to the ABC-2 integral membrane protein family.</text>
</comment>
<feature type="transmembrane region" description="Helical" evidence="8">
    <location>
        <begin position="227"/>
        <end position="249"/>
    </location>
</feature>
<keyword evidence="7 8" id="KW-0472">Membrane</keyword>
<dbReference type="EMBL" id="WMIG01000025">
    <property type="protein sequence ID" value="MTH62069.1"/>
    <property type="molecule type" value="Genomic_DNA"/>
</dbReference>
<evidence type="ECO:0000256" key="6">
    <source>
        <dbReference type="ARBA" id="ARBA00022989"/>
    </source>
</evidence>
<feature type="transmembrane region" description="Helical" evidence="8">
    <location>
        <begin position="178"/>
        <end position="201"/>
    </location>
</feature>
<feature type="domain" description="ABC transmembrane type-2" evidence="9">
    <location>
        <begin position="145"/>
        <end position="371"/>
    </location>
</feature>
<feature type="transmembrane region" description="Helical" evidence="8">
    <location>
        <begin position="346"/>
        <end position="364"/>
    </location>
</feature>
<dbReference type="InterPro" id="IPR013525">
    <property type="entry name" value="ABC2_TM"/>
</dbReference>
<keyword evidence="3" id="KW-0813">Transport</keyword>
<evidence type="ECO:0000256" key="8">
    <source>
        <dbReference type="SAM" id="Phobius"/>
    </source>
</evidence>
<evidence type="ECO:0000256" key="2">
    <source>
        <dbReference type="ARBA" id="ARBA00007783"/>
    </source>
</evidence>
<keyword evidence="4" id="KW-1003">Cell membrane</keyword>
<dbReference type="GO" id="GO:0005886">
    <property type="term" value="C:plasma membrane"/>
    <property type="evidence" value="ECO:0007669"/>
    <property type="project" value="UniProtKB-SubCell"/>
</dbReference>
<evidence type="ECO:0000256" key="4">
    <source>
        <dbReference type="ARBA" id="ARBA00022475"/>
    </source>
</evidence>
<protein>
    <submittedName>
        <fullName evidence="10">ABC transporter permease subunit</fullName>
    </submittedName>
</protein>
<evidence type="ECO:0000259" key="9">
    <source>
        <dbReference type="PROSITE" id="PS51012"/>
    </source>
</evidence>
<dbReference type="InterPro" id="IPR051449">
    <property type="entry name" value="ABC-2_transporter_component"/>
</dbReference>
<evidence type="ECO:0000313" key="11">
    <source>
        <dbReference type="Proteomes" id="UP000449846"/>
    </source>
</evidence>